<dbReference type="RefSeq" id="WP_098000672.1">
    <property type="nucleotide sequence ID" value="NZ_AP022563.1"/>
</dbReference>
<dbReference type="OrthoDB" id="5120209at2"/>
<name>A0A7I7K3M8_9MYCO</name>
<dbReference type="Gene3D" id="3.30.70.120">
    <property type="match status" value="1"/>
</dbReference>
<sequence>MTPTLSALTPMTKIEVVVPGEHAPAVRDLIRSVGATGFTSLSGVSGLGHHGFHQGRLLFNQQAALELIITVVPDAGAEALLAGLRPLLDATSGVMFVTETYVSRPDYFSSAPTTREETPR</sequence>
<dbReference type="EMBL" id="AP022563">
    <property type="protein sequence ID" value="BBX18766.1"/>
    <property type="molecule type" value="Genomic_DNA"/>
</dbReference>
<dbReference type="InterPro" id="IPR002187">
    <property type="entry name" value="N-reg_PII"/>
</dbReference>
<evidence type="ECO:0000313" key="1">
    <source>
        <dbReference type="EMBL" id="BBX18766.1"/>
    </source>
</evidence>
<dbReference type="SUPFAM" id="SSF54913">
    <property type="entry name" value="GlnB-like"/>
    <property type="match status" value="1"/>
</dbReference>
<gene>
    <name evidence="1" type="ORF">MDUV_36260</name>
</gene>
<organism evidence="1 2">
    <name type="scientific">Mycolicibacterium duvalii</name>
    <dbReference type="NCBI Taxonomy" id="39688"/>
    <lineage>
        <taxon>Bacteria</taxon>
        <taxon>Bacillati</taxon>
        <taxon>Actinomycetota</taxon>
        <taxon>Actinomycetes</taxon>
        <taxon>Mycobacteriales</taxon>
        <taxon>Mycobacteriaceae</taxon>
        <taxon>Mycolicibacterium</taxon>
    </lineage>
</organism>
<protein>
    <submittedName>
        <fullName evidence="1">Uncharacterized protein</fullName>
    </submittedName>
</protein>
<dbReference type="InterPro" id="IPR015867">
    <property type="entry name" value="N-reg_PII/ATP_PRibTrfase_C"/>
</dbReference>
<keyword evidence="2" id="KW-1185">Reference proteome</keyword>
<dbReference type="KEGG" id="mdu:MDUV_36260"/>
<dbReference type="Pfam" id="PF00543">
    <property type="entry name" value="P-II"/>
    <property type="match status" value="1"/>
</dbReference>
<accession>A0A7I7K3M8</accession>
<dbReference type="GO" id="GO:0030234">
    <property type="term" value="F:enzyme regulator activity"/>
    <property type="evidence" value="ECO:0007669"/>
    <property type="project" value="InterPro"/>
</dbReference>
<proteinExistence type="predicted"/>
<dbReference type="Proteomes" id="UP000467006">
    <property type="component" value="Chromosome"/>
</dbReference>
<evidence type="ECO:0000313" key="2">
    <source>
        <dbReference type="Proteomes" id="UP000467006"/>
    </source>
</evidence>
<reference evidence="1 2" key="1">
    <citation type="journal article" date="2019" name="Emerg. Microbes Infect.">
        <title>Comprehensive subspecies identification of 175 nontuberculous mycobacteria species based on 7547 genomic profiles.</title>
        <authorList>
            <person name="Matsumoto Y."/>
            <person name="Kinjo T."/>
            <person name="Motooka D."/>
            <person name="Nabeya D."/>
            <person name="Jung N."/>
            <person name="Uechi K."/>
            <person name="Horii T."/>
            <person name="Iida T."/>
            <person name="Fujita J."/>
            <person name="Nakamura S."/>
        </authorList>
    </citation>
    <scope>NUCLEOTIDE SEQUENCE [LARGE SCALE GENOMIC DNA]</scope>
    <source>
        <strain evidence="1 2">JCM 6396</strain>
    </source>
</reference>
<dbReference type="AlphaFoldDB" id="A0A7I7K3M8"/>
<dbReference type="InterPro" id="IPR011322">
    <property type="entry name" value="N-reg_PII-like_a/b"/>
</dbReference>
<dbReference type="GO" id="GO:0006808">
    <property type="term" value="P:regulation of nitrogen utilization"/>
    <property type="evidence" value="ECO:0007669"/>
    <property type="project" value="InterPro"/>
</dbReference>
<dbReference type="PROSITE" id="PS51343">
    <property type="entry name" value="PII_GLNB_DOM"/>
    <property type="match status" value="1"/>
</dbReference>